<comment type="caution">
    <text evidence="2">The sequence shown here is derived from an EMBL/GenBank/DDBJ whole genome shotgun (WGS) entry which is preliminary data.</text>
</comment>
<dbReference type="EMBL" id="JAWXYG010000006">
    <property type="protein sequence ID" value="KAK4269989.1"/>
    <property type="molecule type" value="Genomic_DNA"/>
</dbReference>
<sequence length="107" mass="11981">MEDLPSSNHHGPPKVNFWQDLMNPFKWKEEHFVISLIGWGLLLYGGYKIFTRGKEKRVLGAAIHGNITKGHIRKETEEVSAGEGLNSLTDMRTKLAGGYGRLSDSGR</sequence>
<dbReference type="PANTHER" id="PTHR35292:SF13">
    <property type="entry name" value="OS03G0581800 PROTEIN"/>
    <property type="match status" value="1"/>
</dbReference>
<gene>
    <name evidence="2" type="ORF">QN277_023079</name>
</gene>
<organism evidence="2 3">
    <name type="scientific">Acacia crassicarpa</name>
    <name type="common">northern wattle</name>
    <dbReference type="NCBI Taxonomy" id="499986"/>
    <lineage>
        <taxon>Eukaryota</taxon>
        <taxon>Viridiplantae</taxon>
        <taxon>Streptophyta</taxon>
        <taxon>Embryophyta</taxon>
        <taxon>Tracheophyta</taxon>
        <taxon>Spermatophyta</taxon>
        <taxon>Magnoliopsida</taxon>
        <taxon>eudicotyledons</taxon>
        <taxon>Gunneridae</taxon>
        <taxon>Pentapetalae</taxon>
        <taxon>rosids</taxon>
        <taxon>fabids</taxon>
        <taxon>Fabales</taxon>
        <taxon>Fabaceae</taxon>
        <taxon>Caesalpinioideae</taxon>
        <taxon>mimosoid clade</taxon>
        <taxon>Acacieae</taxon>
        <taxon>Acacia</taxon>
    </lineage>
</organism>
<protein>
    <submittedName>
        <fullName evidence="2">Uncharacterized protein</fullName>
    </submittedName>
</protein>
<reference evidence="2" key="1">
    <citation type="submission" date="2023-10" db="EMBL/GenBank/DDBJ databases">
        <title>Chromosome-level genome of the transformable northern wattle, Acacia crassicarpa.</title>
        <authorList>
            <person name="Massaro I."/>
            <person name="Sinha N.R."/>
            <person name="Poethig S."/>
            <person name="Leichty A.R."/>
        </authorList>
    </citation>
    <scope>NUCLEOTIDE SEQUENCE</scope>
    <source>
        <strain evidence="2">Acra3RX</strain>
        <tissue evidence="2">Leaf</tissue>
    </source>
</reference>
<keyword evidence="1" id="KW-0812">Transmembrane</keyword>
<feature type="transmembrane region" description="Helical" evidence="1">
    <location>
        <begin position="32"/>
        <end position="50"/>
    </location>
</feature>
<keyword evidence="1" id="KW-1133">Transmembrane helix</keyword>
<keyword evidence="3" id="KW-1185">Reference proteome</keyword>
<evidence type="ECO:0000256" key="1">
    <source>
        <dbReference type="SAM" id="Phobius"/>
    </source>
</evidence>
<evidence type="ECO:0000313" key="3">
    <source>
        <dbReference type="Proteomes" id="UP001293593"/>
    </source>
</evidence>
<name>A0AAE1KAT7_9FABA</name>
<proteinExistence type="predicted"/>
<keyword evidence="1" id="KW-0472">Membrane</keyword>
<dbReference type="PANTHER" id="PTHR35292">
    <property type="entry name" value="EXPRESSED PROTEIN"/>
    <property type="match status" value="1"/>
</dbReference>
<accession>A0AAE1KAT7</accession>
<dbReference type="Proteomes" id="UP001293593">
    <property type="component" value="Unassembled WGS sequence"/>
</dbReference>
<dbReference type="AlphaFoldDB" id="A0AAE1KAT7"/>
<evidence type="ECO:0000313" key="2">
    <source>
        <dbReference type="EMBL" id="KAK4269989.1"/>
    </source>
</evidence>